<dbReference type="InParanoid" id="E2CAH6"/>
<dbReference type="Proteomes" id="UP000008237">
    <property type="component" value="Unassembled WGS sequence"/>
</dbReference>
<evidence type="ECO:0000313" key="2">
    <source>
        <dbReference type="Proteomes" id="UP000008237"/>
    </source>
</evidence>
<reference evidence="1 2" key="1">
    <citation type="journal article" date="2010" name="Science">
        <title>Genomic comparison of the ants Camponotus floridanus and Harpegnathos saltator.</title>
        <authorList>
            <person name="Bonasio R."/>
            <person name="Zhang G."/>
            <person name="Ye C."/>
            <person name="Mutti N.S."/>
            <person name="Fang X."/>
            <person name="Qin N."/>
            <person name="Donahue G."/>
            <person name="Yang P."/>
            <person name="Li Q."/>
            <person name="Li C."/>
            <person name="Zhang P."/>
            <person name="Huang Z."/>
            <person name="Berger S.L."/>
            <person name="Reinberg D."/>
            <person name="Wang J."/>
            <person name="Liebig J."/>
        </authorList>
    </citation>
    <scope>NUCLEOTIDE SEQUENCE [LARGE SCALE GENOMIC DNA]</scope>
    <source>
        <strain evidence="1 2">R22 G/1</strain>
    </source>
</reference>
<protein>
    <recommendedName>
        <fullName evidence="3">Histone-lysine N-methyltransferase SETMAR</fullName>
    </recommendedName>
</protein>
<name>E2CAH6_HARSA</name>
<gene>
    <name evidence="1" type="ORF">EAI_00917</name>
</gene>
<accession>E2CAH6</accession>
<dbReference type="Gene3D" id="3.30.420.10">
    <property type="entry name" value="Ribonuclease H-like superfamily/Ribonuclease H"/>
    <property type="match status" value="1"/>
</dbReference>
<evidence type="ECO:0008006" key="3">
    <source>
        <dbReference type="Google" id="ProtNLM"/>
    </source>
</evidence>
<dbReference type="AlphaFoldDB" id="E2CAH6"/>
<dbReference type="PANTHER" id="PTHR47326:SF1">
    <property type="entry name" value="HTH PSQ-TYPE DOMAIN-CONTAINING PROTEIN"/>
    <property type="match status" value="1"/>
</dbReference>
<sequence>FDRRIEFCDMIMTRFDGNNQFFTWICFSDETTFELNGLVNRHNLRYWTDENPYWMRNCHTQYPQKINVLAG</sequence>
<organism evidence="2">
    <name type="scientific">Harpegnathos saltator</name>
    <name type="common">Jerdon's jumping ant</name>
    <dbReference type="NCBI Taxonomy" id="610380"/>
    <lineage>
        <taxon>Eukaryota</taxon>
        <taxon>Metazoa</taxon>
        <taxon>Ecdysozoa</taxon>
        <taxon>Arthropoda</taxon>
        <taxon>Hexapoda</taxon>
        <taxon>Insecta</taxon>
        <taxon>Pterygota</taxon>
        <taxon>Neoptera</taxon>
        <taxon>Endopterygota</taxon>
        <taxon>Hymenoptera</taxon>
        <taxon>Apocrita</taxon>
        <taxon>Aculeata</taxon>
        <taxon>Formicoidea</taxon>
        <taxon>Formicidae</taxon>
        <taxon>Ponerinae</taxon>
        <taxon>Ponerini</taxon>
        <taxon>Harpegnathos</taxon>
    </lineage>
</organism>
<dbReference type="EMBL" id="GL453977">
    <property type="protein sequence ID" value="EFN75055.1"/>
    <property type="molecule type" value="Genomic_DNA"/>
</dbReference>
<dbReference type="InterPro" id="IPR036397">
    <property type="entry name" value="RNaseH_sf"/>
</dbReference>
<keyword evidence="2" id="KW-1185">Reference proteome</keyword>
<dbReference type="PANTHER" id="PTHR47326">
    <property type="entry name" value="TRANSPOSABLE ELEMENT TC3 TRANSPOSASE-LIKE PROTEIN"/>
    <property type="match status" value="1"/>
</dbReference>
<proteinExistence type="predicted"/>
<dbReference type="GO" id="GO:0003676">
    <property type="term" value="F:nucleic acid binding"/>
    <property type="evidence" value="ECO:0007669"/>
    <property type="project" value="InterPro"/>
</dbReference>
<feature type="non-terminal residue" evidence="1">
    <location>
        <position position="1"/>
    </location>
</feature>
<feature type="non-terminal residue" evidence="1">
    <location>
        <position position="71"/>
    </location>
</feature>
<evidence type="ECO:0000313" key="1">
    <source>
        <dbReference type="EMBL" id="EFN75055.1"/>
    </source>
</evidence>